<dbReference type="PANTHER" id="PTHR12064:SF94">
    <property type="entry name" value="UNEXTENDED PROTEIN"/>
    <property type="match status" value="1"/>
</dbReference>
<keyword evidence="1 3" id="KW-0812">Transmembrane</keyword>
<dbReference type="InterPro" id="IPR046342">
    <property type="entry name" value="CBS_dom_sf"/>
</dbReference>
<organism evidence="6 7">
    <name type="scientific">Novymonas esmeraldas</name>
    <dbReference type="NCBI Taxonomy" id="1808958"/>
    <lineage>
        <taxon>Eukaryota</taxon>
        <taxon>Discoba</taxon>
        <taxon>Euglenozoa</taxon>
        <taxon>Kinetoplastea</taxon>
        <taxon>Metakinetoplastina</taxon>
        <taxon>Trypanosomatida</taxon>
        <taxon>Trypanosomatidae</taxon>
        <taxon>Novymonas</taxon>
    </lineage>
</organism>
<dbReference type="Proteomes" id="UP001430356">
    <property type="component" value="Unassembled WGS sequence"/>
</dbReference>
<dbReference type="GO" id="GO:0016020">
    <property type="term" value="C:membrane"/>
    <property type="evidence" value="ECO:0007669"/>
    <property type="project" value="UniProtKB-UniRule"/>
</dbReference>
<proteinExistence type="predicted"/>
<evidence type="ECO:0000256" key="3">
    <source>
        <dbReference type="SAM" id="Phobius"/>
    </source>
</evidence>
<dbReference type="InterPro" id="IPR045095">
    <property type="entry name" value="ACDP"/>
</dbReference>
<protein>
    <recommendedName>
        <fullName evidence="8">CNNM transmembrane domain-containing protein</fullName>
    </recommendedName>
</protein>
<dbReference type="InterPro" id="IPR000595">
    <property type="entry name" value="cNMP-bd_dom"/>
</dbReference>
<keyword evidence="1 3" id="KW-1133">Transmembrane helix</keyword>
<feature type="transmembrane region" description="Helical" evidence="3">
    <location>
        <begin position="71"/>
        <end position="94"/>
    </location>
</feature>
<dbReference type="SUPFAM" id="SSF54631">
    <property type="entry name" value="CBS-domain pair"/>
    <property type="match status" value="1"/>
</dbReference>
<dbReference type="InterPro" id="IPR018490">
    <property type="entry name" value="cNMP-bd_dom_sf"/>
</dbReference>
<evidence type="ECO:0000313" key="6">
    <source>
        <dbReference type="EMBL" id="KAK7196133.1"/>
    </source>
</evidence>
<feature type="transmembrane region" description="Helical" evidence="3">
    <location>
        <begin position="173"/>
        <end position="191"/>
    </location>
</feature>
<evidence type="ECO:0000259" key="4">
    <source>
        <dbReference type="PROSITE" id="PS50042"/>
    </source>
</evidence>
<dbReference type="PANTHER" id="PTHR12064">
    <property type="entry name" value="METAL TRANSPORTER CNNM"/>
    <property type="match status" value="1"/>
</dbReference>
<evidence type="ECO:0000256" key="1">
    <source>
        <dbReference type="PROSITE-ProRule" id="PRU01193"/>
    </source>
</evidence>
<reference evidence="6 7" key="1">
    <citation type="journal article" date="2021" name="MBio">
        <title>A New Model Trypanosomatid, Novymonas esmeraldas: Genomic Perception of Its 'Candidatus Pandoraea novymonadis' Endosymbiont.</title>
        <authorList>
            <person name="Zakharova A."/>
            <person name="Saura A."/>
            <person name="Butenko A."/>
            <person name="Podesvova L."/>
            <person name="Warmusova S."/>
            <person name="Kostygov A.Y."/>
            <person name="Nenarokova A."/>
            <person name="Lukes J."/>
            <person name="Opperdoes F.R."/>
            <person name="Yurchenko V."/>
        </authorList>
    </citation>
    <scope>NUCLEOTIDE SEQUENCE [LARGE SCALE GENOMIC DNA]</scope>
    <source>
        <strain evidence="6 7">E262AT.01</strain>
    </source>
</reference>
<feature type="domain" description="Cyclic nucleotide-binding" evidence="4">
    <location>
        <begin position="604"/>
        <end position="683"/>
    </location>
</feature>
<evidence type="ECO:0008006" key="8">
    <source>
        <dbReference type="Google" id="ProtNLM"/>
    </source>
</evidence>
<name>A0AAW0EQ32_9TRYP</name>
<feature type="compositionally biased region" description="Low complexity" evidence="2">
    <location>
        <begin position="739"/>
        <end position="748"/>
    </location>
</feature>
<dbReference type="InterPro" id="IPR014710">
    <property type="entry name" value="RmlC-like_jellyroll"/>
</dbReference>
<feature type="domain" description="CNNM transmembrane" evidence="5">
    <location>
        <begin position="63"/>
        <end position="264"/>
    </location>
</feature>
<comment type="caution">
    <text evidence="6">The sequence shown here is derived from an EMBL/GenBank/DDBJ whole genome shotgun (WGS) entry which is preliminary data.</text>
</comment>
<dbReference type="Pfam" id="PF25562">
    <property type="entry name" value="CNBH_CNNM2_C"/>
    <property type="match status" value="1"/>
</dbReference>
<dbReference type="Pfam" id="PF01595">
    <property type="entry name" value="CNNM"/>
    <property type="match status" value="1"/>
</dbReference>
<accession>A0AAW0EQ32</accession>
<keyword evidence="1 3" id="KW-0472">Membrane</keyword>
<keyword evidence="7" id="KW-1185">Reference proteome</keyword>
<dbReference type="Gene3D" id="2.60.120.10">
    <property type="entry name" value="Jelly Rolls"/>
    <property type="match status" value="1"/>
</dbReference>
<feature type="region of interest" description="Disordered" evidence="2">
    <location>
        <begin position="738"/>
        <end position="759"/>
    </location>
</feature>
<evidence type="ECO:0000259" key="5">
    <source>
        <dbReference type="PROSITE" id="PS51846"/>
    </source>
</evidence>
<dbReference type="SUPFAM" id="SSF51206">
    <property type="entry name" value="cAMP-binding domain-like"/>
    <property type="match status" value="1"/>
</dbReference>
<evidence type="ECO:0000313" key="7">
    <source>
        <dbReference type="Proteomes" id="UP001430356"/>
    </source>
</evidence>
<sequence>MQVTRSRAATVRSVRLCIMFAAYALFLAATLSTDGVGAKSTTKDPSLLSDKKLASESRKQKRRVYTLLDHTLRICMFAFLSAIFAGLTLGVMCANTFTLEIIAESGPTPDCTYAATVLPLRKQGHKTLCTLIISNMLCNVLIVQEFSDVFDVVEAIRTRGTSTHVVDNSGSSVWKFIVSTLVIVLFAEILPMSICRSKHSLRVAAAGSIFVKVAMVLTYPLSASLGWFLDVIVGSEETGQVYDKKEMRKLMVLHYEREGGDDSHMAKSELNLLLAAMDFHERKVRDIMTPIEKTVCVRDTDLITPDFVEKLWKSGRSRVPVESAPGVFESILVVKDLMGVNTSSEFTQMTVAQVVKAKDRLFAMVCASTSLPSTLKFFQEAQTHMAVVFEEDASCVSGAASTAALADFETTWRLEAPAPLRSFASAHSKIVGIVTMEDVVEELLASEIYDEYDRYDGVEPETRYASVDIPGNGRYPNRLNLPKEPATAPRVNFYSYFTHPTESIPLTESQVWAVVYYLSRAVRCFYGWQLPYIKLLLDECRDLQLCAIPPSLHNSTAEVPMSTPPDQALDNRSISSSQTGVMPGGSSHSHLFRGGHTQFLSAAVDAAHVLYSRGLRSDCFTLVLGGRVELLVGAETFRSKLQSFNFIGEEALTKSFFVPDYSAIVLSAARVYRISSAVFDKYLSYQSINRHRNSTLRILGPNTAASMRASASRQSLNIMENNERETLLSPRVGATHLSQQQQQQQQQQRTYGATGKRTV</sequence>
<dbReference type="InterPro" id="IPR002550">
    <property type="entry name" value="CNNM"/>
</dbReference>
<dbReference type="PROSITE" id="PS50042">
    <property type="entry name" value="CNMP_BINDING_3"/>
    <property type="match status" value="1"/>
</dbReference>
<evidence type="ECO:0000256" key="2">
    <source>
        <dbReference type="SAM" id="MobiDB-lite"/>
    </source>
</evidence>
<dbReference type="AlphaFoldDB" id="A0AAW0EQ32"/>
<dbReference type="Gene3D" id="3.10.580.10">
    <property type="entry name" value="CBS-domain"/>
    <property type="match status" value="1"/>
</dbReference>
<gene>
    <name evidence="6" type="ORF">NESM_000548200</name>
</gene>
<dbReference type="GO" id="GO:0010960">
    <property type="term" value="P:magnesium ion homeostasis"/>
    <property type="evidence" value="ECO:0007669"/>
    <property type="project" value="InterPro"/>
</dbReference>
<dbReference type="EMBL" id="JAECZO010000069">
    <property type="protein sequence ID" value="KAK7196133.1"/>
    <property type="molecule type" value="Genomic_DNA"/>
</dbReference>
<dbReference type="PROSITE" id="PS51846">
    <property type="entry name" value="CNNM"/>
    <property type="match status" value="1"/>
</dbReference>